<evidence type="ECO:0000256" key="2">
    <source>
        <dbReference type="ARBA" id="ARBA00022692"/>
    </source>
</evidence>
<keyword evidence="3 5" id="KW-1133">Transmembrane helix</keyword>
<feature type="transmembrane region" description="Helical" evidence="5">
    <location>
        <begin position="6"/>
        <end position="24"/>
    </location>
</feature>
<dbReference type="AlphaFoldDB" id="A0A6C0LHB9"/>
<keyword evidence="4 5" id="KW-0472">Membrane</keyword>
<dbReference type="EMBL" id="MN740497">
    <property type="protein sequence ID" value="QHU29800.1"/>
    <property type="molecule type" value="Genomic_DNA"/>
</dbReference>
<evidence type="ECO:0000313" key="6">
    <source>
        <dbReference type="EMBL" id="QHU29800.1"/>
    </source>
</evidence>
<accession>A0A6C0LHB9</accession>
<feature type="transmembrane region" description="Helical" evidence="5">
    <location>
        <begin position="59"/>
        <end position="81"/>
    </location>
</feature>
<dbReference type="InterPro" id="IPR006603">
    <property type="entry name" value="PQ-loop_rpt"/>
</dbReference>
<evidence type="ECO:0000256" key="3">
    <source>
        <dbReference type="ARBA" id="ARBA00022989"/>
    </source>
</evidence>
<evidence type="ECO:0000256" key="5">
    <source>
        <dbReference type="SAM" id="Phobius"/>
    </source>
</evidence>
<name>A0A6C0LHB9_9ZZZZ</name>
<dbReference type="GO" id="GO:0016020">
    <property type="term" value="C:membrane"/>
    <property type="evidence" value="ECO:0007669"/>
    <property type="project" value="UniProtKB-SubCell"/>
</dbReference>
<sequence>MHTIHLIGLTGSIIIGISFIPQTIKIITDNDVTSISLSFVIINIVSAILMMIYGIELDILPIIIANTSVLVNNLIILLYIIKNTY</sequence>
<organism evidence="6">
    <name type="scientific">viral metagenome</name>
    <dbReference type="NCBI Taxonomy" id="1070528"/>
    <lineage>
        <taxon>unclassified sequences</taxon>
        <taxon>metagenomes</taxon>
        <taxon>organismal metagenomes</taxon>
    </lineage>
</organism>
<dbReference type="Gene3D" id="1.20.1280.290">
    <property type="match status" value="1"/>
</dbReference>
<keyword evidence="2 5" id="KW-0812">Transmembrane</keyword>
<evidence type="ECO:0000256" key="4">
    <source>
        <dbReference type="ARBA" id="ARBA00023136"/>
    </source>
</evidence>
<comment type="subcellular location">
    <subcellularLocation>
        <location evidence="1">Membrane</location>
        <topology evidence="1">Multi-pass membrane protein</topology>
    </subcellularLocation>
</comment>
<protein>
    <recommendedName>
        <fullName evidence="7">PQ-loop repeat-containing protein</fullName>
    </recommendedName>
</protein>
<proteinExistence type="predicted"/>
<dbReference type="Pfam" id="PF04193">
    <property type="entry name" value="PQ-loop"/>
    <property type="match status" value="1"/>
</dbReference>
<feature type="transmembrane region" description="Helical" evidence="5">
    <location>
        <begin position="36"/>
        <end position="53"/>
    </location>
</feature>
<evidence type="ECO:0000256" key="1">
    <source>
        <dbReference type="ARBA" id="ARBA00004141"/>
    </source>
</evidence>
<evidence type="ECO:0008006" key="7">
    <source>
        <dbReference type="Google" id="ProtNLM"/>
    </source>
</evidence>
<reference evidence="6" key="1">
    <citation type="journal article" date="2020" name="Nature">
        <title>Giant virus diversity and host interactions through global metagenomics.</title>
        <authorList>
            <person name="Schulz F."/>
            <person name="Roux S."/>
            <person name="Paez-Espino D."/>
            <person name="Jungbluth S."/>
            <person name="Walsh D.A."/>
            <person name="Denef V.J."/>
            <person name="McMahon K.D."/>
            <person name="Konstantinidis K.T."/>
            <person name="Eloe-Fadrosh E.A."/>
            <person name="Kyrpides N.C."/>
            <person name="Woyke T."/>
        </authorList>
    </citation>
    <scope>NUCLEOTIDE SEQUENCE</scope>
    <source>
        <strain evidence="6">GVMAG-M-3300027810-10</strain>
    </source>
</reference>